<feature type="chain" id="PRO_5026229036" evidence="1">
    <location>
        <begin position="22"/>
        <end position="178"/>
    </location>
</feature>
<evidence type="ECO:0000313" key="2">
    <source>
        <dbReference type="EMBL" id="NGM50189.1"/>
    </source>
</evidence>
<feature type="signal peptide" evidence="1">
    <location>
        <begin position="1"/>
        <end position="21"/>
    </location>
</feature>
<sequence length="178" mass="19085">MKLASILVAIAALAGASPAAAFCMYKGELYAKTTLEQEFADARYVVRAKVLSAVNVSSDEGDSWVLYRLSAQDVFKGAPPRAFSLFSFRDSGGFYLDGDAGPDLGGEYLLFLKRFEPTVALPSQAKGALDVNYGCGQSRLWSEVGPAARRSLSILQARARLADERKTPPGSLRAGPSR</sequence>
<accession>A0A6G4QXL3</accession>
<name>A0A6G4QXL3_9CAUL</name>
<protein>
    <submittedName>
        <fullName evidence="2">Uncharacterized protein</fullName>
    </submittedName>
</protein>
<proteinExistence type="predicted"/>
<gene>
    <name evidence="2" type="ORF">G5B46_11270</name>
</gene>
<reference evidence="2" key="1">
    <citation type="submission" date="2020-02" db="EMBL/GenBank/DDBJ databases">
        <authorList>
            <person name="Gao J."/>
            <person name="Sun J."/>
        </authorList>
    </citation>
    <scope>NUCLEOTIDE SEQUENCE</scope>
    <source>
        <strain evidence="2">602-2</strain>
    </source>
</reference>
<comment type="caution">
    <text evidence="2">The sequence shown here is derived from an EMBL/GenBank/DDBJ whole genome shotgun (WGS) entry which is preliminary data.</text>
</comment>
<dbReference type="EMBL" id="JAAKGT010000004">
    <property type="protein sequence ID" value="NGM50189.1"/>
    <property type="molecule type" value="Genomic_DNA"/>
</dbReference>
<keyword evidence="1" id="KW-0732">Signal</keyword>
<evidence type="ECO:0000256" key="1">
    <source>
        <dbReference type="SAM" id="SignalP"/>
    </source>
</evidence>
<dbReference type="RefSeq" id="WP_165258742.1">
    <property type="nucleotide sequence ID" value="NZ_JAAKGT010000004.1"/>
</dbReference>
<organism evidence="2">
    <name type="scientific">Caulobacter sp. 602-2</name>
    <dbReference type="NCBI Taxonomy" id="2710887"/>
    <lineage>
        <taxon>Bacteria</taxon>
        <taxon>Pseudomonadati</taxon>
        <taxon>Pseudomonadota</taxon>
        <taxon>Alphaproteobacteria</taxon>
        <taxon>Caulobacterales</taxon>
        <taxon>Caulobacteraceae</taxon>
        <taxon>Caulobacter</taxon>
    </lineage>
</organism>
<dbReference type="AlphaFoldDB" id="A0A6G4QXL3"/>